<protein>
    <submittedName>
        <fullName evidence="1">Uncharacterized protein</fullName>
    </submittedName>
</protein>
<dbReference type="EMBL" id="UINC01174363">
    <property type="protein sequence ID" value="SVD80443.1"/>
    <property type="molecule type" value="Genomic_DNA"/>
</dbReference>
<reference evidence="1" key="1">
    <citation type="submission" date="2018-05" db="EMBL/GenBank/DDBJ databases">
        <authorList>
            <person name="Lanie J.A."/>
            <person name="Ng W.-L."/>
            <person name="Kazmierczak K.M."/>
            <person name="Andrzejewski T.M."/>
            <person name="Davidsen T.M."/>
            <person name="Wayne K.J."/>
            <person name="Tettelin H."/>
            <person name="Glass J.I."/>
            <person name="Rusch D."/>
            <person name="Podicherti R."/>
            <person name="Tsui H.-C.T."/>
            <person name="Winkler M.E."/>
        </authorList>
    </citation>
    <scope>NUCLEOTIDE SEQUENCE</scope>
</reference>
<proteinExistence type="predicted"/>
<gene>
    <name evidence="1" type="ORF">METZ01_LOCUS433297</name>
</gene>
<dbReference type="AlphaFoldDB" id="A0A382YAZ7"/>
<accession>A0A382YAZ7</accession>
<name>A0A382YAZ7_9ZZZZ</name>
<organism evidence="1">
    <name type="scientific">marine metagenome</name>
    <dbReference type="NCBI Taxonomy" id="408172"/>
    <lineage>
        <taxon>unclassified sequences</taxon>
        <taxon>metagenomes</taxon>
        <taxon>ecological metagenomes</taxon>
    </lineage>
</organism>
<feature type="non-terminal residue" evidence="1">
    <location>
        <position position="35"/>
    </location>
</feature>
<sequence>MRKFLGILILTLTLCNIGLAECVGDNCEEEEMMPA</sequence>
<evidence type="ECO:0000313" key="1">
    <source>
        <dbReference type="EMBL" id="SVD80443.1"/>
    </source>
</evidence>